<keyword evidence="2" id="KW-1133">Transmembrane helix</keyword>
<dbReference type="EMBL" id="JACHIF010000014">
    <property type="protein sequence ID" value="MBB5040486.1"/>
    <property type="molecule type" value="Genomic_DNA"/>
</dbReference>
<sequence>MSGTRTLIHLISVALLLLWSAVLLYFHYSGRVNEYLPGDGIFRPMVLYTGIGLAIMGLFNLLTMGSEVAGCEGHDHGTGGCGHDHSHDKGCGHDHGKEAKSGCCGGHDHDHAHSHAHHEGCGHDHGHTHHACDHDHDHTHAHVHSHTHDHHGHGILEESGWTGRLVAILILAAPITWAAIQSPDRYSANAVLNKGVYNQNYNSTARADEFTLRGDGSKPSRATPKPVPLPDTPLPAPEKFNDPEAVAKASSAPPKEAQSYGSFTLEDLKQQIEQNSKGEFVLQVPEIYYTGGDLEVQRVITGQPIETTAQVLPEKVNNANGHRLRIFRMLVQCCAADARPYSVPVDFGKKAPDFKEMTWVKISGIMSYEKDGDQTIPVIKATHIEETTAPDNTMIY</sequence>
<proteinExistence type="predicted"/>
<feature type="compositionally biased region" description="Basic and acidic residues" evidence="1">
    <location>
        <begin position="114"/>
        <end position="140"/>
    </location>
</feature>
<dbReference type="AlphaFoldDB" id="A0A7W7YQH0"/>
<dbReference type="PANTHER" id="PTHR40047:SF1">
    <property type="entry name" value="UPF0703 PROTEIN YCGQ"/>
    <property type="match status" value="1"/>
</dbReference>
<dbReference type="InterPro" id="IPR002395">
    <property type="entry name" value="Kininogen"/>
</dbReference>
<feature type="transmembrane region" description="Helical" evidence="2">
    <location>
        <begin position="40"/>
        <end position="62"/>
    </location>
</feature>
<dbReference type="RefSeq" id="WP_184213103.1">
    <property type="nucleotide sequence ID" value="NZ_JACHIF010000014.1"/>
</dbReference>
<feature type="domain" description="DUF1980" evidence="3">
    <location>
        <begin position="305"/>
        <end position="396"/>
    </location>
</feature>
<dbReference type="InterPro" id="IPR048447">
    <property type="entry name" value="DUF1980_C"/>
</dbReference>
<accession>A0A7W7YQH0</accession>
<evidence type="ECO:0000313" key="5">
    <source>
        <dbReference type="Proteomes" id="UP000534294"/>
    </source>
</evidence>
<feature type="region of interest" description="Disordered" evidence="1">
    <location>
        <begin position="210"/>
        <end position="259"/>
    </location>
</feature>
<feature type="compositionally biased region" description="Basic residues" evidence="1">
    <location>
        <begin position="141"/>
        <end position="153"/>
    </location>
</feature>
<evidence type="ECO:0000256" key="2">
    <source>
        <dbReference type="SAM" id="Phobius"/>
    </source>
</evidence>
<dbReference type="Proteomes" id="UP000534294">
    <property type="component" value="Unassembled WGS sequence"/>
</dbReference>
<reference evidence="4 5" key="1">
    <citation type="submission" date="2020-08" db="EMBL/GenBank/DDBJ databases">
        <title>Genomic Encyclopedia of Type Strains, Phase IV (KMG-IV): sequencing the most valuable type-strain genomes for metagenomic binning, comparative biology and taxonomic classification.</title>
        <authorList>
            <person name="Goeker M."/>
        </authorList>
    </citation>
    <scope>NUCLEOTIDE SEQUENCE [LARGE SCALE GENOMIC DNA]</scope>
    <source>
        <strain evidence="4 5">DSM 12251</strain>
    </source>
</reference>
<evidence type="ECO:0000259" key="3">
    <source>
        <dbReference type="Pfam" id="PF21537"/>
    </source>
</evidence>
<evidence type="ECO:0000313" key="4">
    <source>
        <dbReference type="EMBL" id="MBB5040486.1"/>
    </source>
</evidence>
<dbReference type="Pfam" id="PF21537">
    <property type="entry name" value="DUF1980_C"/>
    <property type="match status" value="1"/>
</dbReference>
<name>A0A7W7YQH0_9BACT</name>
<dbReference type="PANTHER" id="PTHR40047">
    <property type="entry name" value="UPF0703 PROTEIN YCGQ"/>
    <property type="match status" value="1"/>
</dbReference>
<feature type="region of interest" description="Disordered" evidence="1">
    <location>
        <begin position="114"/>
        <end position="153"/>
    </location>
</feature>
<protein>
    <submittedName>
        <fullName evidence="4">Uncharacterized membrane protein YcgQ (UPF0703/DUF1980 family)</fullName>
    </submittedName>
</protein>
<keyword evidence="2" id="KW-0812">Transmembrane</keyword>
<dbReference type="PRINTS" id="PR00334">
    <property type="entry name" value="KININOGEN"/>
</dbReference>
<feature type="compositionally biased region" description="Pro residues" evidence="1">
    <location>
        <begin position="225"/>
        <end position="236"/>
    </location>
</feature>
<comment type="caution">
    <text evidence="4">The sequence shown here is derived from an EMBL/GenBank/DDBJ whole genome shotgun (WGS) entry which is preliminary data.</text>
</comment>
<organism evidence="4 5">
    <name type="scientific">Prosthecobacter dejongeii</name>
    <dbReference type="NCBI Taxonomy" id="48465"/>
    <lineage>
        <taxon>Bacteria</taxon>
        <taxon>Pseudomonadati</taxon>
        <taxon>Verrucomicrobiota</taxon>
        <taxon>Verrucomicrobiia</taxon>
        <taxon>Verrucomicrobiales</taxon>
        <taxon>Verrucomicrobiaceae</taxon>
        <taxon>Prosthecobacter</taxon>
    </lineage>
</organism>
<keyword evidence="5" id="KW-1185">Reference proteome</keyword>
<dbReference type="InterPro" id="IPR052955">
    <property type="entry name" value="UPF0703_membrane_permease"/>
</dbReference>
<gene>
    <name evidence="4" type="ORF">HNQ64_004772</name>
</gene>
<feature type="transmembrane region" description="Helical" evidence="2">
    <location>
        <begin position="7"/>
        <end position="28"/>
    </location>
</feature>
<keyword evidence="2" id="KW-0472">Membrane</keyword>
<evidence type="ECO:0000256" key="1">
    <source>
        <dbReference type="SAM" id="MobiDB-lite"/>
    </source>
</evidence>